<protein>
    <recommendedName>
        <fullName evidence="1">AAA+ ATPase domain-containing protein</fullName>
    </recommendedName>
</protein>
<name>A0ABQ9EYY7_TEGGR</name>
<evidence type="ECO:0000313" key="3">
    <source>
        <dbReference type="Proteomes" id="UP001217089"/>
    </source>
</evidence>
<dbReference type="CDD" id="cd19481">
    <property type="entry name" value="RecA-like_protease"/>
    <property type="match status" value="1"/>
</dbReference>
<dbReference type="InterPro" id="IPR003959">
    <property type="entry name" value="ATPase_AAA_core"/>
</dbReference>
<dbReference type="SUPFAM" id="SSF52540">
    <property type="entry name" value="P-loop containing nucleoside triphosphate hydrolases"/>
    <property type="match status" value="1"/>
</dbReference>
<dbReference type="Proteomes" id="UP001217089">
    <property type="component" value="Unassembled WGS sequence"/>
</dbReference>
<reference evidence="2 3" key="1">
    <citation type="submission" date="2022-12" db="EMBL/GenBank/DDBJ databases">
        <title>Chromosome-level genome of Tegillarca granosa.</title>
        <authorList>
            <person name="Kim J."/>
        </authorList>
    </citation>
    <scope>NUCLEOTIDE SEQUENCE [LARGE SCALE GENOMIC DNA]</scope>
    <source>
        <strain evidence="2">Teg-2019</strain>
        <tissue evidence="2">Adductor muscle</tissue>
    </source>
</reference>
<proteinExistence type="predicted"/>
<dbReference type="PANTHER" id="PTHR23077:SF9">
    <property type="entry name" value="PEROXISOMAL ATPASE PEX6"/>
    <property type="match status" value="1"/>
</dbReference>
<dbReference type="Pfam" id="PF00004">
    <property type="entry name" value="AAA"/>
    <property type="match status" value="1"/>
</dbReference>
<evidence type="ECO:0000313" key="2">
    <source>
        <dbReference type="EMBL" id="KAJ8309182.1"/>
    </source>
</evidence>
<dbReference type="EMBL" id="JARBDR010000657">
    <property type="protein sequence ID" value="KAJ8309182.1"/>
    <property type="molecule type" value="Genomic_DNA"/>
</dbReference>
<dbReference type="SMART" id="SM00382">
    <property type="entry name" value="AAA"/>
    <property type="match status" value="1"/>
</dbReference>
<organism evidence="2 3">
    <name type="scientific">Tegillarca granosa</name>
    <name type="common">Malaysian cockle</name>
    <name type="synonym">Anadara granosa</name>
    <dbReference type="NCBI Taxonomy" id="220873"/>
    <lineage>
        <taxon>Eukaryota</taxon>
        <taxon>Metazoa</taxon>
        <taxon>Spiralia</taxon>
        <taxon>Lophotrochozoa</taxon>
        <taxon>Mollusca</taxon>
        <taxon>Bivalvia</taxon>
        <taxon>Autobranchia</taxon>
        <taxon>Pteriomorphia</taxon>
        <taxon>Arcoida</taxon>
        <taxon>Arcoidea</taxon>
        <taxon>Arcidae</taxon>
        <taxon>Tegillarca</taxon>
    </lineage>
</organism>
<keyword evidence="3" id="KW-1185">Reference proteome</keyword>
<dbReference type="Gene3D" id="3.40.50.300">
    <property type="entry name" value="P-loop containing nucleotide triphosphate hydrolases"/>
    <property type="match status" value="1"/>
</dbReference>
<feature type="domain" description="AAA+ ATPase" evidence="1">
    <location>
        <begin position="505"/>
        <end position="620"/>
    </location>
</feature>
<dbReference type="InterPro" id="IPR027417">
    <property type="entry name" value="P-loop_NTPase"/>
</dbReference>
<evidence type="ECO:0000259" key="1">
    <source>
        <dbReference type="SMART" id="SM00382"/>
    </source>
</evidence>
<comment type="caution">
    <text evidence="2">The sequence shown here is derived from an EMBL/GenBank/DDBJ whole genome shotgun (WGS) entry which is preliminary data.</text>
</comment>
<dbReference type="Gene3D" id="1.10.8.60">
    <property type="match status" value="1"/>
</dbReference>
<gene>
    <name evidence="2" type="ORF">KUTeg_014056</name>
</gene>
<dbReference type="InterPro" id="IPR050168">
    <property type="entry name" value="AAA_ATPase_domain"/>
</dbReference>
<dbReference type="PANTHER" id="PTHR23077">
    <property type="entry name" value="AAA-FAMILY ATPASE"/>
    <property type="match status" value="1"/>
</dbReference>
<accession>A0ABQ9EYY7</accession>
<dbReference type="InterPro" id="IPR003593">
    <property type="entry name" value="AAA+_ATPase"/>
</dbReference>
<sequence>MKVQRKQGTLHTTRRPDRIHPLHLLLSEKDAKKLNISSGETVVFLSVTTRKYDIDASNPNTPFALEVDTPPKDSKNESYSFFSTNSKRKSIIQSYTSEADEEIDINTEDEEDSDENITLYCSPDFLSHYQISPDENIYVKMTNIYPIQKLVIGVTDLSAFKWLKLAKFSTGLLTEVCSHEILIRSNDIFLASYPNMFLEDPSFRTSMYFDMHVLESCPLKTGKLTLNTQLIISLIEESDDDDNDAMKLQRPTKSTKSRDHFLISDFCQPLKPDVLTLNAKTIGLTHVQRSFSSSQIFGYEIIQQHASWRKLFSKTQRKHTFDPLYVIGMSKQTMIHNGFFEESIVEVSMGDSFHNPENSTLPSRLAQVKCILDESEGFSKVIISPLLLFNLQNSSFSCQEPAKTLRIQKYNIEGTDVDIGTTSFSLNANILIAHEVHISIIGDKRRHTSIQNYIPMMMTSYLSHDALTYWDQTYLHGMNRYADKLELLIRPHLQHKLDNPSLKEVLPSIMLTGPSGCGKTTVAVTVARRLNLHIHKVNCHSLYGEASGAIEARIKNVFNAASTYSPCILFLHSIHALGKDKERNTNEFPVVVIGTTHSHNSLATDVQEAFLHEVQIEVPTENDRQEMLDGLLQNVCYSGDVTGQYLAQRTAGFVLGDMAALVAHAKREAYQHFWGKKNAKL</sequence>